<accession>A0A2N9LPW9</accession>
<evidence type="ECO:0000313" key="1">
    <source>
        <dbReference type="EMBL" id="SPE25224.1"/>
    </source>
</evidence>
<dbReference type="Proteomes" id="UP000239735">
    <property type="component" value="Unassembled WGS sequence"/>
</dbReference>
<organism evidence="1 2">
    <name type="scientific">Candidatus Sulfuritelmatomonas gaucii</name>
    <dbReference type="NCBI Taxonomy" id="2043161"/>
    <lineage>
        <taxon>Bacteria</taxon>
        <taxon>Pseudomonadati</taxon>
        <taxon>Acidobacteriota</taxon>
        <taxon>Terriglobia</taxon>
        <taxon>Terriglobales</taxon>
        <taxon>Acidobacteriaceae</taxon>
        <taxon>Candidatus Sulfuritelmatomonas</taxon>
    </lineage>
</organism>
<evidence type="ECO:0000313" key="2">
    <source>
        <dbReference type="Proteomes" id="UP000239735"/>
    </source>
</evidence>
<protein>
    <submittedName>
        <fullName evidence="1">Uncharacterized protein</fullName>
    </submittedName>
</protein>
<dbReference type="EMBL" id="OKRB01000107">
    <property type="protein sequence ID" value="SPE25224.1"/>
    <property type="molecule type" value="Genomic_DNA"/>
</dbReference>
<reference evidence="2" key="1">
    <citation type="submission" date="2018-02" db="EMBL/GenBank/DDBJ databases">
        <authorList>
            <person name="Hausmann B."/>
        </authorList>
    </citation>
    <scope>NUCLEOTIDE SEQUENCE [LARGE SCALE GENOMIC DNA]</scope>
    <source>
        <strain evidence="2">Peat soil MAG SbA5</strain>
    </source>
</reference>
<name>A0A2N9LPW9_9BACT</name>
<gene>
    <name evidence="1" type="ORF">SBA5_490011</name>
</gene>
<proteinExistence type="predicted"/>
<dbReference type="OrthoDB" id="121308at2"/>
<dbReference type="AlphaFoldDB" id="A0A2N9LPW9"/>
<sequence>MAKRRGNPNWGKPEPIGPVVPTVTSFEQITKEFKLPPDQYIRSTRLREWARRNKNSKYIPEALLEAWGFEIESTL</sequence>